<proteinExistence type="predicted"/>
<protein>
    <submittedName>
        <fullName evidence="1">Uncharacterized protein</fullName>
    </submittedName>
</protein>
<comment type="caution">
    <text evidence="1">The sequence shown here is derived from an EMBL/GenBank/DDBJ whole genome shotgun (WGS) entry which is preliminary data.</text>
</comment>
<keyword evidence="2" id="KW-1185">Reference proteome</keyword>
<organism evidence="1 2">
    <name type="scientific">Portunus trituberculatus</name>
    <name type="common">Swimming crab</name>
    <name type="synonym">Neptunus trituberculatus</name>
    <dbReference type="NCBI Taxonomy" id="210409"/>
    <lineage>
        <taxon>Eukaryota</taxon>
        <taxon>Metazoa</taxon>
        <taxon>Ecdysozoa</taxon>
        <taxon>Arthropoda</taxon>
        <taxon>Crustacea</taxon>
        <taxon>Multicrustacea</taxon>
        <taxon>Malacostraca</taxon>
        <taxon>Eumalacostraca</taxon>
        <taxon>Eucarida</taxon>
        <taxon>Decapoda</taxon>
        <taxon>Pleocyemata</taxon>
        <taxon>Brachyura</taxon>
        <taxon>Eubrachyura</taxon>
        <taxon>Portunoidea</taxon>
        <taxon>Portunidae</taxon>
        <taxon>Portuninae</taxon>
        <taxon>Portunus</taxon>
    </lineage>
</organism>
<dbReference type="Proteomes" id="UP000324222">
    <property type="component" value="Unassembled WGS sequence"/>
</dbReference>
<evidence type="ECO:0000313" key="1">
    <source>
        <dbReference type="EMBL" id="MPC17408.1"/>
    </source>
</evidence>
<sequence length="85" mass="9209">MAHRGASRSERDRVAGCGCPIACWLCTVTADMTNVRNRWLLVSVESHSSDKTSTLSSHISSQQGSETHVTLKPCKGMMTMVVAIT</sequence>
<name>A0A5B7D7X3_PORTR</name>
<dbReference type="AlphaFoldDB" id="A0A5B7D7X3"/>
<accession>A0A5B7D7X3</accession>
<evidence type="ECO:0000313" key="2">
    <source>
        <dbReference type="Proteomes" id="UP000324222"/>
    </source>
</evidence>
<gene>
    <name evidence="1" type="ORF">E2C01_010263</name>
</gene>
<reference evidence="1 2" key="1">
    <citation type="submission" date="2019-05" db="EMBL/GenBank/DDBJ databases">
        <title>Another draft genome of Portunus trituberculatus and its Hox gene families provides insights of decapod evolution.</title>
        <authorList>
            <person name="Jeong J.-H."/>
            <person name="Song I."/>
            <person name="Kim S."/>
            <person name="Choi T."/>
            <person name="Kim D."/>
            <person name="Ryu S."/>
            <person name="Kim W."/>
        </authorList>
    </citation>
    <scope>NUCLEOTIDE SEQUENCE [LARGE SCALE GENOMIC DNA]</scope>
    <source>
        <tissue evidence="1">Muscle</tissue>
    </source>
</reference>
<dbReference type="EMBL" id="VSRR010000587">
    <property type="protein sequence ID" value="MPC17408.1"/>
    <property type="molecule type" value="Genomic_DNA"/>
</dbReference>